<organism evidence="2 3">
    <name type="scientific">Cucurbitaria berberidis CBS 394.84</name>
    <dbReference type="NCBI Taxonomy" id="1168544"/>
    <lineage>
        <taxon>Eukaryota</taxon>
        <taxon>Fungi</taxon>
        <taxon>Dikarya</taxon>
        <taxon>Ascomycota</taxon>
        <taxon>Pezizomycotina</taxon>
        <taxon>Dothideomycetes</taxon>
        <taxon>Pleosporomycetidae</taxon>
        <taxon>Pleosporales</taxon>
        <taxon>Pleosporineae</taxon>
        <taxon>Cucurbitariaceae</taxon>
        <taxon>Cucurbitaria</taxon>
    </lineage>
</organism>
<keyword evidence="1" id="KW-0175">Coiled coil</keyword>
<proteinExistence type="predicted"/>
<evidence type="ECO:0000313" key="3">
    <source>
        <dbReference type="Proteomes" id="UP000800039"/>
    </source>
</evidence>
<evidence type="ECO:0000313" key="2">
    <source>
        <dbReference type="EMBL" id="KAF1840434.1"/>
    </source>
</evidence>
<reference evidence="2" key="1">
    <citation type="submission" date="2020-01" db="EMBL/GenBank/DDBJ databases">
        <authorList>
            <consortium name="DOE Joint Genome Institute"/>
            <person name="Haridas S."/>
            <person name="Albert R."/>
            <person name="Binder M."/>
            <person name="Bloem J."/>
            <person name="Labutti K."/>
            <person name="Salamov A."/>
            <person name="Andreopoulos B."/>
            <person name="Baker S.E."/>
            <person name="Barry K."/>
            <person name="Bills G."/>
            <person name="Bluhm B.H."/>
            <person name="Cannon C."/>
            <person name="Castanera R."/>
            <person name="Culley D.E."/>
            <person name="Daum C."/>
            <person name="Ezra D."/>
            <person name="Gonzalez J.B."/>
            <person name="Henrissat B."/>
            <person name="Kuo A."/>
            <person name="Liang C."/>
            <person name="Lipzen A."/>
            <person name="Lutzoni F."/>
            <person name="Magnuson J."/>
            <person name="Mondo S."/>
            <person name="Nolan M."/>
            <person name="Ohm R."/>
            <person name="Pangilinan J."/>
            <person name="Park H.-J."/>
            <person name="Ramirez L."/>
            <person name="Alfaro M."/>
            <person name="Sun H."/>
            <person name="Tritt A."/>
            <person name="Yoshinaga Y."/>
            <person name="Zwiers L.-H."/>
            <person name="Turgeon B.G."/>
            <person name="Goodwin S.B."/>
            <person name="Spatafora J.W."/>
            <person name="Crous P.W."/>
            <person name="Grigoriev I.V."/>
        </authorList>
    </citation>
    <scope>NUCLEOTIDE SEQUENCE</scope>
    <source>
        <strain evidence="2">CBS 394.84</strain>
    </source>
</reference>
<feature type="coiled-coil region" evidence="1">
    <location>
        <begin position="7"/>
        <end position="48"/>
    </location>
</feature>
<evidence type="ECO:0000256" key="1">
    <source>
        <dbReference type="SAM" id="Coils"/>
    </source>
</evidence>
<dbReference type="OrthoDB" id="3689975at2759"/>
<keyword evidence="3" id="KW-1185">Reference proteome</keyword>
<dbReference type="EMBL" id="ML976620">
    <property type="protein sequence ID" value="KAF1840434.1"/>
    <property type="molecule type" value="Genomic_DNA"/>
</dbReference>
<comment type="caution">
    <text evidence="2">The sequence shown here is derived from an EMBL/GenBank/DDBJ whole genome shotgun (WGS) entry which is preliminary data.</text>
</comment>
<dbReference type="AlphaFoldDB" id="A0A9P4G7I1"/>
<accession>A0A9P4G7I1</accession>
<gene>
    <name evidence="2" type="ORF">K460DRAFT_411017</name>
</gene>
<sequence length="172" mass="19659">MSTADRLAKLEAQAWANTQKIEELSTQKHKLTIENSRQEELIAKYQQDFKPFKPKSHHALVTLQESPESKTSLQYEPMTHILFPPPGPLPTPFYIASREACQLEIAFVVPGLKGETLEVAVNKVDLAFVLQQTLKRREWNDARTRNGVEDFLERPMMKITWRGKAGEFGVLP</sequence>
<dbReference type="GeneID" id="63854696"/>
<name>A0A9P4G7I1_9PLEO</name>
<dbReference type="RefSeq" id="XP_040782997.1">
    <property type="nucleotide sequence ID" value="XM_040937446.1"/>
</dbReference>
<dbReference type="Proteomes" id="UP000800039">
    <property type="component" value="Unassembled WGS sequence"/>
</dbReference>
<protein>
    <submittedName>
        <fullName evidence="2">Uncharacterized protein</fullName>
    </submittedName>
</protein>